<accession>A0A410DC28</accession>
<dbReference type="GO" id="GO:0032049">
    <property type="term" value="P:cardiolipin biosynthetic process"/>
    <property type="evidence" value="ECO:0007669"/>
    <property type="project" value="UniProtKB-ARBA"/>
</dbReference>
<evidence type="ECO:0000313" key="2">
    <source>
        <dbReference type="EMBL" id="BBO00199.1"/>
    </source>
</evidence>
<protein>
    <submittedName>
        <fullName evidence="2">Cardiolipin synthase</fullName>
    </submittedName>
    <submittedName>
        <fullName evidence="3">Phospholipase</fullName>
    </submittedName>
</protein>
<feature type="domain" description="PLD phosphodiesterase" evidence="1">
    <location>
        <begin position="316"/>
        <end position="343"/>
    </location>
</feature>
<sequence>MNLFITLITILILFIILLAAALALDLYMGWKVMRPRIRPSVPKTGSNHFHYFTNGQPLFQDMRQSIDRAQSSIHLSFFIFRADEVGNEWLELLKKKANEGVEVRLLVDTLASFALRKKRSALKAAGVSLAFSAKPTFPYTLYFLNRRNHRKLTIIDGTIGYFGGFNVSRDYIGRKPEMGPWHDNHLKVIGESVADLQRFFLEDWKKATHEDLVHEPVYFPKSEKGPGELTLLATDGKQLDERFAEELARAQSSIIIGSPYFVPSSRLMHVLQDRLRHGVKLMILLPLKKDHGLVQPASYHYLEPLVKKGAKLFHFYQGFYHSKLFIIDRKRCYLGTANFDQRSLFWNGELSGFTEDQTVVRHVFDQLAKEIHLKSIPISYDQIKKRSPFEKAKTRCSVWLSYFL</sequence>
<dbReference type="Gene3D" id="3.30.870.10">
    <property type="entry name" value="Endonuclease Chain A"/>
    <property type="match status" value="2"/>
</dbReference>
<organism evidence="2 5">
    <name type="scientific">Sporolactobacillus terrae</name>
    <dbReference type="NCBI Taxonomy" id="269673"/>
    <lineage>
        <taxon>Bacteria</taxon>
        <taxon>Bacillati</taxon>
        <taxon>Bacillota</taxon>
        <taxon>Bacilli</taxon>
        <taxon>Bacillales</taxon>
        <taxon>Sporolactobacillaceae</taxon>
        <taxon>Sporolactobacillus</taxon>
    </lineage>
</organism>
<dbReference type="AlphaFoldDB" id="A0A410DC28"/>
<dbReference type="PANTHER" id="PTHR21248">
    <property type="entry name" value="CARDIOLIPIN SYNTHASE"/>
    <property type="match status" value="1"/>
</dbReference>
<dbReference type="Pfam" id="PF13091">
    <property type="entry name" value="PLDc_2"/>
    <property type="match status" value="2"/>
</dbReference>
<evidence type="ECO:0000259" key="1">
    <source>
        <dbReference type="PROSITE" id="PS50035"/>
    </source>
</evidence>
<dbReference type="PROSITE" id="PS50035">
    <property type="entry name" value="PLD"/>
    <property type="match status" value="2"/>
</dbReference>
<keyword evidence="4" id="KW-1185">Reference proteome</keyword>
<proteinExistence type="predicted"/>
<dbReference type="GO" id="GO:0030572">
    <property type="term" value="F:phosphatidyltransferase activity"/>
    <property type="evidence" value="ECO:0007669"/>
    <property type="project" value="UniProtKB-ARBA"/>
</dbReference>
<evidence type="ECO:0000313" key="4">
    <source>
        <dbReference type="Proteomes" id="UP000285882"/>
    </source>
</evidence>
<dbReference type="SMART" id="SM00155">
    <property type="entry name" value="PLDc"/>
    <property type="match status" value="2"/>
</dbReference>
<evidence type="ECO:0000313" key="3">
    <source>
        <dbReference type="EMBL" id="QAA23674.1"/>
    </source>
</evidence>
<dbReference type="PANTHER" id="PTHR21248:SF7">
    <property type="entry name" value="MINOR CARDIOLIPIN SYNTHASE CLSB"/>
    <property type="match status" value="1"/>
</dbReference>
<evidence type="ECO:0000313" key="5">
    <source>
        <dbReference type="Proteomes" id="UP000326951"/>
    </source>
</evidence>
<gene>
    <name evidence="2" type="primary">cls</name>
    <name evidence="3" type="ORF">C0674_14345</name>
    <name evidence="2" type="ORF">St703_29030</name>
</gene>
<dbReference type="Proteomes" id="UP000326951">
    <property type="component" value="Chromosome"/>
</dbReference>
<dbReference type="Proteomes" id="UP000285882">
    <property type="component" value="Chromosome"/>
</dbReference>
<dbReference type="SUPFAM" id="SSF56024">
    <property type="entry name" value="Phospholipase D/nuclease"/>
    <property type="match status" value="2"/>
</dbReference>
<dbReference type="EMBL" id="CP025688">
    <property type="protein sequence ID" value="QAA23674.1"/>
    <property type="molecule type" value="Genomic_DNA"/>
</dbReference>
<feature type="domain" description="PLD phosphodiesterase" evidence="1">
    <location>
        <begin position="144"/>
        <end position="171"/>
    </location>
</feature>
<dbReference type="STRING" id="1449983.GCA_000647835_02447"/>
<dbReference type="CDD" id="cd09112">
    <property type="entry name" value="PLDc_CLS_2"/>
    <property type="match status" value="1"/>
</dbReference>
<reference evidence="3 4" key="1">
    <citation type="submission" date="2018-01" db="EMBL/GenBank/DDBJ databases">
        <title>Complete genome sequencing of Sporolactobacillus terrae DLG3.</title>
        <authorList>
            <person name="Nam Y.-D."/>
            <person name="Kang J."/>
            <person name="Chung W.-H."/>
        </authorList>
    </citation>
    <scope>NUCLEOTIDE SEQUENCE [LARGE SCALE GENOMIC DNA]</scope>
    <source>
        <strain evidence="3 4">DLG3</strain>
    </source>
</reference>
<dbReference type="InterPro" id="IPR001736">
    <property type="entry name" value="PLipase_D/transphosphatidylase"/>
</dbReference>
<reference evidence="2 5" key="2">
    <citation type="submission" date="2019-09" db="EMBL/GenBank/DDBJ databases">
        <title>Complete genome sequence of Sporolactobacillus terrae 70-3.</title>
        <authorList>
            <person name="Tanaka N."/>
            <person name="Shiwa Y."/>
            <person name="Fujita N."/>
            <person name="Tanasupawat S."/>
        </authorList>
    </citation>
    <scope>NUCLEOTIDE SEQUENCE [LARGE SCALE GENOMIC DNA]</scope>
    <source>
        <strain evidence="2 5">70-3</strain>
    </source>
</reference>
<dbReference type="CDD" id="cd09110">
    <property type="entry name" value="PLDc_CLS_1"/>
    <property type="match status" value="1"/>
</dbReference>
<dbReference type="InterPro" id="IPR025202">
    <property type="entry name" value="PLD-like_dom"/>
</dbReference>
<name>A0A410DC28_9BACL</name>
<dbReference type="EMBL" id="AP021853">
    <property type="protein sequence ID" value="BBO00199.1"/>
    <property type="molecule type" value="Genomic_DNA"/>
</dbReference>
<dbReference type="RefSeq" id="WP_028977545.1">
    <property type="nucleotide sequence ID" value="NZ_AP021853.1"/>
</dbReference>